<protein>
    <submittedName>
        <fullName evidence="1">Uncharacterized protein</fullName>
    </submittedName>
</protein>
<name>A0A3M7RUX3_BRAPC</name>
<proteinExistence type="predicted"/>
<comment type="caution">
    <text evidence="1">The sequence shown here is derived from an EMBL/GenBank/DDBJ whole genome shotgun (WGS) entry which is preliminary data.</text>
</comment>
<accession>A0A3M7RUX3</accession>
<gene>
    <name evidence="1" type="ORF">BpHYR1_002989</name>
</gene>
<evidence type="ECO:0000313" key="2">
    <source>
        <dbReference type="Proteomes" id="UP000276133"/>
    </source>
</evidence>
<dbReference type="EMBL" id="REGN01002595">
    <property type="protein sequence ID" value="RNA27117.1"/>
    <property type="molecule type" value="Genomic_DNA"/>
</dbReference>
<evidence type="ECO:0000313" key="1">
    <source>
        <dbReference type="EMBL" id="RNA27117.1"/>
    </source>
</evidence>
<sequence length="61" mass="7442">MRNFCLEKCIECDLCQFWYNFECVKQVKFLLARSKNPMLKIKTYGNQFLFFVDKLTLFQTD</sequence>
<reference evidence="1 2" key="1">
    <citation type="journal article" date="2018" name="Sci. Rep.">
        <title>Genomic signatures of local adaptation to the degree of environmental predictability in rotifers.</title>
        <authorList>
            <person name="Franch-Gras L."/>
            <person name="Hahn C."/>
            <person name="Garcia-Roger E.M."/>
            <person name="Carmona M.J."/>
            <person name="Serra M."/>
            <person name="Gomez A."/>
        </authorList>
    </citation>
    <scope>NUCLEOTIDE SEQUENCE [LARGE SCALE GENOMIC DNA]</scope>
    <source>
        <strain evidence="1">HYR1</strain>
    </source>
</reference>
<dbReference type="AlphaFoldDB" id="A0A3M7RUX3"/>
<dbReference type="Proteomes" id="UP000276133">
    <property type="component" value="Unassembled WGS sequence"/>
</dbReference>
<organism evidence="1 2">
    <name type="scientific">Brachionus plicatilis</name>
    <name type="common">Marine rotifer</name>
    <name type="synonym">Brachionus muelleri</name>
    <dbReference type="NCBI Taxonomy" id="10195"/>
    <lineage>
        <taxon>Eukaryota</taxon>
        <taxon>Metazoa</taxon>
        <taxon>Spiralia</taxon>
        <taxon>Gnathifera</taxon>
        <taxon>Rotifera</taxon>
        <taxon>Eurotatoria</taxon>
        <taxon>Monogononta</taxon>
        <taxon>Pseudotrocha</taxon>
        <taxon>Ploima</taxon>
        <taxon>Brachionidae</taxon>
        <taxon>Brachionus</taxon>
    </lineage>
</organism>
<keyword evidence="2" id="KW-1185">Reference proteome</keyword>